<feature type="binding site" evidence="9">
    <location>
        <position position="170"/>
    </location>
    <ligand>
        <name>Mg(2+)</name>
        <dbReference type="ChEBI" id="CHEBI:18420"/>
    </ligand>
</feature>
<dbReference type="InterPro" id="IPR017850">
    <property type="entry name" value="Alkaline_phosphatase_core_sf"/>
</dbReference>
<dbReference type="GO" id="GO:0046872">
    <property type="term" value="F:metal ion binding"/>
    <property type="evidence" value="ECO:0007669"/>
    <property type="project" value="UniProtKB-KW"/>
</dbReference>
<feature type="signal peptide" evidence="13">
    <location>
        <begin position="1"/>
        <end position="24"/>
    </location>
</feature>
<keyword evidence="13" id="KW-0732">Signal</keyword>
<dbReference type="GO" id="GO:0098552">
    <property type="term" value="C:side of membrane"/>
    <property type="evidence" value="ECO:0007669"/>
    <property type="project" value="UniProtKB-KW"/>
</dbReference>
<dbReference type="CDD" id="cd16012">
    <property type="entry name" value="ALP"/>
    <property type="match status" value="1"/>
</dbReference>
<feature type="binding site" evidence="9">
    <location>
        <position position="63"/>
    </location>
    <ligand>
        <name>Zn(2+)</name>
        <dbReference type="ChEBI" id="CHEBI:29105"/>
        <label>2</label>
    </ligand>
</feature>
<evidence type="ECO:0000256" key="4">
    <source>
        <dbReference type="ARBA" id="ARBA00022723"/>
    </source>
</evidence>
<dbReference type="Proteomes" id="UP001652626">
    <property type="component" value="Chromosome 15"/>
</dbReference>
<evidence type="ECO:0000256" key="13">
    <source>
        <dbReference type="SAM" id="SignalP"/>
    </source>
</evidence>
<keyword evidence="7 9" id="KW-0460">Magnesium</keyword>
<dbReference type="RefSeq" id="XP_026500012.2">
    <property type="nucleotide sequence ID" value="XM_026644227.2"/>
</dbReference>
<evidence type="ECO:0000256" key="1">
    <source>
        <dbReference type="ARBA" id="ARBA00005984"/>
    </source>
</evidence>
<evidence type="ECO:0000256" key="7">
    <source>
        <dbReference type="ARBA" id="ARBA00022842"/>
    </source>
</evidence>
<feature type="binding site" evidence="9">
    <location>
        <position position="172"/>
    </location>
    <ligand>
        <name>Mg(2+)</name>
        <dbReference type="ChEBI" id="CHEBI:18420"/>
    </ligand>
</feature>
<evidence type="ECO:0000256" key="2">
    <source>
        <dbReference type="ARBA" id="ARBA00012647"/>
    </source>
</evidence>
<dbReference type="EC" id="3.1.3.1" evidence="2 11"/>
<dbReference type="PANTHER" id="PTHR11596:SF5">
    <property type="entry name" value="ALKALINE PHOSPHATASE"/>
    <property type="match status" value="1"/>
</dbReference>
<feature type="active site" description="Phosphoserine intermediate" evidence="8">
    <location>
        <position position="107"/>
    </location>
</feature>
<sequence length="529" mass="57572">MSVVKMRKSWLVVIFVFNVVSVRCVLRKDSDYWTNLASKELEEALNVKWNEGIAKNIILFIGDGMGPNTVTATRIHRGGESHRLSYEMFPHVGLLKTYSANKMVPDSAATATALLCGEKTNQNTVGVTSSVQHRDCTASLSPGAKLDSLAALAIKAGKSAGFVTTMRVTHATPGPVYAHSAARQWECDSSMPAGSEQCKDIARQLIEDFPGRDLNVIMGGGRQGLVANATGTPDDPTSTWGCSRADGRDLIQEYRNNKQSRGLKYSVVSNNRELQNLNVNETDYLLGIFSNAHLAYDNERNTGPEGMPSITDMVEAAIKVLKKNSKGFFLMVEGGNIDMAHHRGRAKLAVDEAAALERAVRAALALSDERDTLLVVTSDHTHTLSINGYPDRGANIFGVVGPSRFDGLNYTTISYSTGGPGSFQYSIETNETGAPHIVRQNPTVEETDSYKYEQIAAVPLDENSHGGGDVTIYARGPYAHLFHNIHEQHYVFHVLSYAAKIGPYSAGNSVQCNVAILSVGLLFLVLFRR</sequence>
<comment type="similarity">
    <text evidence="1 10">Belongs to the alkaline phosphatase family.</text>
</comment>
<dbReference type="OrthoDB" id="5818554at2759"/>
<dbReference type="Gene3D" id="3.40.720.10">
    <property type="entry name" value="Alkaline Phosphatase, subunit A"/>
    <property type="match status" value="1"/>
</dbReference>
<dbReference type="GeneID" id="113403637"/>
<feature type="chain" id="PRO_5046333357" description="Alkaline phosphatase" evidence="13">
    <location>
        <begin position="25"/>
        <end position="529"/>
    </location>
</feature>
<dbReference type="OMA" id="KEQQEWY"/>
<protein>
    <recommendedName>
        <fullName evidence="2 11">Alkaline phosphatase</fullName>
        <ecNumber evidence="2 11">3.1.3.1</ecNumber>
    </recommendedName>
</protein>
<evidence type="ECO:0000256" key="10">
    <source>
        <dbReference type="RuleBase" id="RU003946"/>
    </source>
</evidence>
<dbReference type="AlphaFoldDB" id="A0A8B8ITZ5"/>
<evidence type="ECO:0000256" key="12">
    <source>
        <dbReference type="SAM" id="Phobius"/>
    </source>
</evidence>
<feature type="binding site" evidence="9">
    <location>
        <position position="465"/>
    </location>
    <ligand>
        <name>Zn(2+)</name>
        <dbReference type="ChEBI" id="CHEBI:29105"/>
        <label>2</label>
    </ligand>
</feature>
<keyword evidence="6 9" id="KW-0862">Zinc</keyword>
<dbReference type="PROSITE" id="PS00123">
    <property type="entry name" value="ALKALINE_PHOSPHATASE"/>
    <property type="match status" value="1"/>
</dbReference>
<dbReference type="Pfam" id="PF00245">
    <property type="entry name" value="Alk_phosphatase"/>
    <property type="match status" value="1"/>
</dbReference>
<dbReference type="SMART" id="SM00098">
    <property type="entry name" value="alkPPc"/>
    <property type="match status" value="1"/>
</dbReference>
<accession>A0A8B8ITZ5</accession>
<dbReference type="PANTHER" id="PTHR11596">
    <property type="entry name" value="ALKALINE PHOSPHATASE"/>
    <property type="match status" value="1"/>
</dbReference>
<reference evidence="15" key="1">
    <citation type="submission" date="2025-08" db="UniProtKB">
        <authorList>
            <consortium name="RefSeq"/>
        </authorList>
    </citation>
    <scope>IDENTIFICATION</scope>
    <source>
        <tissue evidence="15">Whole body</tissue>
    </source>
</reference>
<feature type="transmembrane region" description="Helical" evidence="12">
    <location>
        <begin position="508"/>
        <end position="527"/>
    </location>
</feature>
<keyword evidence="4 9" id="KW-0479">Metal-binding</keyword>
<evidence type="ECO:0000256" key="8">
    <source>
        <dbReference type="PIRSR" id="PIRSR601952-1"/>
    </source>
</evidence>
<evidence type="ECO:0000256" key="5">
    <source>
        <dbReference type="ARBA" id="ARBA00022801"/>
    </source>
</evidence>
<dbReference type="InterPro" id="IPR001952">
    <property type="entry name" value="Alkaline_phosphatase"/>
</dbReference>
<keyword evidence="14" id="KW-1185">Reference proteome</keyword>
<keyword evidence="5 11" id="KW-0378">Hydrolase</keyword>
<keyword evidence="12" id="KW-0812">Transmembrane</keyword>
<dbReference type="SUPFAM" id="SSF53649">
    <property type="entry name" value="Alkaline phosphatase-like"/>
    <property type="match status" value="1"/>
</dbReference>
<comment type="cofactor">
    <cofactor evidence="9">
        <name>Zn(2+)</name>
        <dbReference type="ChEBI" id="CHEBI:29105"/>
    </cofactor>
    <text evidence="9">Binds 2 Zn(2+) ions.</text>
</comment>
<name>A0A8B8ITZ5_VANTA</name>
<comment type="catalytic activity">
    <reaction evidence="11">
        <text>a phosphate monoester + H2O = an alcohol + phosphate</text>
        <dbReference type="Rhea" id="RHEA:15017"/>
        <dbReference type="ChEBI" id="CHEBI:15377"/>
        <dbReference type="ChEBI" id="CHEBI:30879"/>
        <dbReference type="ChEBI" id="CHEBI:43474"/>
        <dbReference type="ChEBI" id="CHEBI:67140"/>
        <dbReference type="EC" id="3.1.3.1"/>
    </reaction>
</comment>
<keyword evidence="12" id="KW-1133">Transmembrane helix</keyword>
<comment type="cofactor">
    <cofactor evidence="9">
        <name>Mg(2+)</name>
        <dbReference type="ChEBI" id="CHEBI:18420"/>
    </cofactor>
    <text evidence="9">Binds 1 Mg(2+) ion.</text>
</comment>
<evidence type="ECO:0000256" key="6">
    <source>
        <dbReference type="ARBA" id="ARBA00022833"/>
    </source>
</evidence>
<organism evidence="14 15">
    <name type="scientific">Vanessa tameamea</name>
    <name type="common">Kamehameha butterfly</name>
    <dbReference type="NCBI Taxonomy" id="334116"/>
    <lineage>
        <taxon>Eukaryota</taxon>
        <taxon>Metazoa</taxon>
        <taxon>Ecdysozoa</taxon>
        <taxon>Arthropoda</taxon>
        <taxon>Hexapoda</taxon>
        <taxon>Insecta</taxon>
        <taxon>Pterygota</taxon>
        <taxon>Neoptera</taxon>
        <taxon>Endopterygota</taxon>
        <taxon>Lepidoptera</taxon>
        <taxon>Glossata</taxon>
        <taxon>Ditrysia</taxon>
        <taxon>Papilionoidea</taxon>
        <taxon>Nymphalidae</taxon>
        <taxon>Nymphalinae</taxon>
        <taxon>Vanessa</taxon>
    </lineage>
</organism>
<feature type="binding site" evidence="9">
    <location>
        <position position="338"/>
    </location>
    <ligand>
        <name>Zn(2+)</name>
        <dbReference type="ChEBI" id="CHEBI:29105"/>
        <label>2</label>
    </ligand>
</feature>
<evidence type="ECO:0000256" key="11">
    <source>
        <dbReference type="RuleBase" id="RU003947"/>
    </source>
</evidence>
<evidence type="ECO:0000256" key="3">
    <source>
        <dbReference type="ARBA" id="ARBA00022553"/>
    </source>
</evidence>
<dbReference type="InterPro" id="IPR018299">
    <property type="entry name" value="Alkaline_phosphatase_AS"/>
</dbReference>
<dbReference type="GO" id="GO:0005886">
    <property type="term" value="C:plasma membrane"/>
    <property type="evidence" value="ECO:0007669"/>
    <property type="project" value="UniProtKB-SubCell"/>
</dbReference>
<feature type="binding site" evidence="9">
    <location>
        <position position="342"/>
    </location>
    <ligand>
        <name>Zn(2+)</name>
        <dbReference type="ChEBI" id="CHEBI:29105"/>
        <label>2</label>
    </ligand>
</feature>
<gene>
    <name evidence="15" type="primary">LOC113403637</name>
</gene>
<dbReference type="PRINTS" id="PR00113">
    <property type="entry name" value="ALKPHPHTASE"/>
</dbReference>
<proteinExistence type="inferred from homology"/>
<evidence type="ECO:0000313" key="15">
    <source>
        <dbReference type="RefSeq" id="XP_026500012.2"/>
    </source>
</evidence>
<feature type="binding site" evidence="9">
    <location>
        <position position="333"/>
    </location>
    <ligand>
        <name>Mg(2+)</name>
        <dbReference type="ChEBI" id="CHEBI:18420"/>
    </ligand>
</feature>
<dbReference type="GO" id="GO:0004035">
    <property type="term" value="F:alkaline phosphatase activity"/>
    <property type="evidence" value="ECO:0007669"/>
    <property type="project" value="UniProtKB-EC"/>
</dbReference>
<feature type="binding site" evidence="9">
    <location>
        <position position="63"/>
    </location>
    <ligand>
        <name>Mg(2+)</name>
        <dbReference type="ChEBI" id="CHEBI:18420"/>
    </ligand>
</feature>
<feature type="binding site" evidence="9">
    <location>
        <position position="379"/>
    </location>
    <ligand>
        <name>Zn(2+)</name>
        <dbReference type="ChEBI" id="CHEBI:29105"/>
        <label>2</label>
    </ligand>
</feature>
<evidence type="ECO:0000313" key="14">
    <source>
        <dbReference type="Proteomes" id="UP001652626"/>
    </source>
</evidence>
<evidence type="ECO:0000256" key="9">
    <source>
        <dbReference type="PIRSR" id="PIRSR601952-2"/>
    </source>
</evidence>
<keyword evidence="12" id="KW-0472">Membrane</keyword>
<keyword evidence="3" id="KW-0597">Phosphoprotein</keyword>
<feature type="binding site" evidence="9">
    <location>
        <position position="380"/>
    </location>
    <ligand>
        <name>Zn(2+)</name>
        <dbReference type="ChEBI" id="CHEBI:29105"/>
        <label>2</label>
    </ligand>
</feature>